<name>A0A7C2VBI6_9AQUI</name>
<reference evidence="1" key="1">
    <citation type="journal article" date="2020" name="mSystems">
        <title>Genome- and Community-Level Interaction Insights into Carbon Utilization and Element Cycling Functions of Hydrothermarchaeota in Hydrothermal Sediment.</title>
        <authorList>
            <person name="Zhou Z."/>
            <person name="Liu Y."/>
            <person name="Xu W."/>
            <person name="Pan J."/>
            <person name="Luo Z.H."/>
            <person name="Li M."/>
        </authorList>
    </citation>
    <scope>NUCLEOTIDE SEQUENCE [LARGE SCALE GENOMIC DNA]</scope>
    <source>
        <strain evidence="1">SpSt-132</strain>
    </source>
</reference>
<accession>A0A7C2VBI6</accession>
<proteinExistence type="predicted"/>
<protein>
    <submittedName>
        <fullName evidence="1">Uncharacterized protein</fullName>
    </submittedName>
</protein>
<dbReference type="EMBL" id="DSFP01000061">
    <property type="protein sequence ID" value="HEW46357.1"/>
    <property type="molecule type" value="Genomic_DNA"/>
</dbReference>
<organism evidence="1">
    <name type="scientific">Hydrogenobacter sp</name>
    <dbReference type="NCBI Taxonomy" id="2152829"/>
    <lineage>
        <taxon>Bacteria</taxon>
        <taxon>Pseudomonadati</taxon>
        <taxon>Aquificota</taxon>
        <taxon>Aquificia</taxon>
        <taxon>Aquificales</taxon>
        <taxon>Aquificaceae</taxon>
        <taxon>Hydrogenobacter</taxon>
    </lineage>
</organism>
<sequence>MQEETIYDYMSEEELLDWFYPGMPKEVREKYNLKVPTKEEYIQSTTPLERISDLYILGLNRRDKEFAKKYFDMLPETPKKYAILYRDFFFGDDDMKEWGELVNYVTGGRGRLVVEYFLLGSGLLSPPPD</sequence>
<comment type="caution">
    <text evidence="1">The sequence shown here is derived from an EMBL/GenBank/DDBJ whole genome shotgun (WGS) entry which is preliminary data.</text>
</comment>
<evidence type="ECO:0000313" key="1">
    <source>
        <dbReference type="EMBL" id="HEW46357.1"/>
    </source>
</evidence>
<dbReference type="AlphaFoldDB" id="A0A7C2VBI6"/>
<gene>
    <name evidence="1" type="ORF">ENO47_06815</name>
</gene>